<dbReference type="EMBL" id="JAQQXS010000003">
    <property type="protein sequence ID" value="MDC8784394.1"/>
    <property type="molecule type" value="Genomic_DNA"/>
</dbReference>
<evidence type="ECO:0000313" key="2">
    <source>
        <dbReference type="Proteomes" id="UP001219862"/>
    </source>
</evidence>
<proteinExistence type="predicted"/>
<gene>
    <name evidence="1" type="ORF">PRZ01_04225</name>
</gene>
<sequence>MRDIDRQREVAHHDDLAAVAEAILDGGETSHRHHAMGLHVGVAIKCCLEPI</sequence>
<accession>A0ABT5KN95</accession>
<name>A0ABT5KN95_9BURK</name>
<protein>
    <submittedName>
        <fullName evidence="1">Uncharacterized protein</fullName>
    </submittedName>
</protein>
<organism evidence="1 2">
    <name type="scientific">Roseateles koreensis</name>
    <dbReference type="NCBI Taxonomy" id="2987526"/>
    <lineage>
        <taxon>Bacteria</taxon>
        <taxon>Pseudomonadati</taxon>
        <taxon>Pseudomonadota</taxon>
        <taxon>Betaproteobacteria</taxon>
        <taxon>Burkholderiales</taxon>
        <taxon>Sphaerotilaceae</taxon>
        <taxon>Roseateles</taxon>
    </lineage>
</organism>
<keyword evidence="2" id="KW-1185">Reference proteome</keyword>
<comment type="caution">
    <text evidence="1">The sequence shown here is derived from an EMBL/GenBank/DDBJ whole genome shotgun (WGS) entry which is preliminary data.</text>
</comment>
<reference evidence="1 2" key="1">
    <citation type="submission" date="2022-10" db="EMBL/GenBank/DDBJ databases">
        <title>paucibacter sp. hw8 Genome sequencing.</title>
        <authorList>
            <person name="Park S."/>
        </authorList>
    </citation>
    <scope>NUCLEOTIDE SEQUENCE [LARGE SCALE GENOMIC DNA]</scope>
    <source>
        <strain evidence="2">hw8</strain>
    </source>
</reference>
<dbReference type="Proteomes" id="UP001219862">
    <property type="component" value="Unassembled WGS sequence"/>
</dbReference>
<evidence type="ECO:0000313" key="1">
    <source>
        <dbReference type="EMBL" id="MDC8784394.1"/>
    </source>
</evidence>
<dbReference type="RefSeq" id="WP_273595512.1">
    <property type="nucleotide sequence ID" value="NZ_JAQQXS010000003.1"/>
</dbReference>